<name>A0AAV7MQB0_PLEWA</name>
<feature type="region of interest" description="Disordered" evidence="1">
    <location>
        <begin position="123"/>
        <end position="145"/>
    </location>
</feature>
<feature type="region of interest" description="Disordered" evidence="1">
    <location>
        <begin position="1"/>
        <end position="38"/>
    </location>
</feature>
<gene>
    <name evidence="2" type="ORF">NDU88_002737</name>
</gene>
<dbReference type="AlphaFoldDB" id="A0AAV7MQB0"/>
<protein>
    <submittedName>
        <fullName evidence="2">Uncharacterized protein</fullName>
    </submittedName>
</protein>
<keyword evidence="3" id="KW-1185">Reference proteome</keyword>
<organism evidence="2 3">
    <name type="scientific">Pleurodeles waltl</name>
    <name type="common">Iberian ribbed newt</name>
    <dbReference type="NCBI Taxonomy" id="8319"/>
    <lineage>
        <taxon>Eukaryota</taxon>
        <taxon>Metazoa</taxon>
        <taxon>Chordata</taxon>
        <taxon>Craniata</taxon>
        <taxon>Vertebrata</taxon>
        <taxon>Euteleostomi</taxon>
        <taxon>Amphibia</taxon>
        <taxon>Batrachia</taxon>
        <taxon>Caudata</taxon>
        <taxon>Salamandroidea</taxon>
        <taxon>Salamandridae</taxon>
        <taxon>Pleurodelinae</taxon>
        <taxon>Pleurodeles</taxon>
    </lineage>
</organism>
<evidence type="ECO:0000313" key="2">
    <source>
        <dbReference type="EMBL" id="KAJ1105329.1"/>
    </source>
</evidence>
<sequence length="145" mass="15017">MRWAFWPESGRGSSAIPGLAATWRSGPQPAGCAEEERGPPAGICHPGGLAGALTPPGATAVCVLGPIPLGLDLRARRHQDRALISTHRFAPGLGTQTECRYLRGTGALTLLLSPPAASGGWAFHGCQDTSSDRPSPALRNGTTTR</sequence>
<evidence type="ECO:0000256" key="1">
    <source>
        <dbReference type="SAM" id="MobiDB-lite"/>
    </source>
</evidence>
<dbReference type="Proteomes" id="UP001066276">
    <property type="component" value="Chromosome 9"/>
</dbReference>
<evidence type="ECO:0000313" key="3">
    <source>
        <dbReference type="Proteomes" id="UP001066276"/>
    </source>
</evidence>
<reference evidence="2" key="1">
    <citation type="journal article" date="2022" name="bioRxiv">
        <title>Sequencing and chromosome-scale assembly of the giantPleurodeles waltlgenome.</title>
        <authorList>
            <person name="Brown T."/>
            <person name="Elewa A."/>
            <person name="Iarovenko S."/>
            <person name="Subramanian E."/>
            <person name="Araus A.J."/>
            <person name="Petzold A."/>
            <person name="Susuki M."/>
            <person name="Suzuki K.-i.T."/>
            <person name="Hayashi T."/>
            <person name="Toyoda A."/>
            <person name="Oliveira C."/>
            <person name="Osipova E."/>
            <person name="Leigh N.D."/>
            <person name="Simon A."/>
            <person name="Yun M.H."/>
        </authorList>
    </citation>
    <scope>NUCLEOTIDE SEQUENCE</scope>
    <source>
        <strain evidence="2">20211129_DDA</strain>
        <tissue evidence="2">Liver</tissue>
    </source>
</reference>
<proteinExistence type="predicted"/>
<dbReference type="EMBL" id="JANPWB010000013">
    <property type="protein sequence ID" value="KAJ1105329.1"/>
    <property type="molecule type" value="Genomic_DNA"/>
</dbReference>
<accession>A0AAV7MQB0</accession>
<comment type="caution">
    <text evidence="2">The sequence shown here is derived from an EMBL/GenBank/DDBJ whole genome shotgun (WGS) entry which is preliminary data.</text>
</comment>